<dbReference type="GO" id="GO:0016020">
    <property type="term" value="C:membrane"/>
    <property type="evidence" value="ECO:0007669"/>
    <property type="project" value="TreeGrafter"/>
</dbReference>
<dbReference type="Gene3D" id="3.40.50.1820">
    <property type="entry name" value="alpha/beta hydrolase"/>
    <property type="match status" value="1"/>
</dbReference>
<dbReference type="InterPro" id="IPR029058">
    <property type="entry name" value="AB_hydrolase_fold"/>
</dbReference>
<evidence type="ECO:0000313" key="4">
    <source>
        <dbReference type="Proteomes" id="UP001207588"/>
    </source>
</evidence>
<accession>A0AAW5SAY6</accession>
<comment type="caution">
    <text evidence="3">The sequence shown here is derived from an EMBL/GenBank/DDBJ whole genome shotgun (WGS) entry which is preliminary data.</text>
</comment>
<dbReference type="InterPro" id="IPR000073">
    <property type="entry name" value="AB_hydrolase_1"/>
</dbReference>
<reference evidence="3" key="2">
    <citation type="journal article" date="2022" name="BMC Genomics">
        <title>Comparative genome analysis of mycobacteria focusing on tRNA and non-coding RNA.</title>
        <authorList>
            <person name="Behra P.R.K."/>
            <person name="Pettersson B.M.F."/>
            <person name="Ramesh M."/>
            <person name="Das S."/>
            <person name="Dasgupta S."/>
            <person name="Kirsebom L.A."/>
        </authorList>
    </citation>
    <scope>NUCLEOTIDE SEQUENCE</scope>
    <source>
        <strain evidence="3">DSM 45439</strain>
    </source>
</reference>
<sequence length="315" mass="33484">MQDQQVRRSLRTGLAIVAVAGAAATAVRRAQNPGTAPARLDLTPLHRGGSGSPLLLLHGIGTIWRVWTPVLHFLEPHHDVIAPTLRGHGGGLPLGPVIPSLDALADGVEDDMDVLGLRQVHIVGNSLGGWLAIELARRGRARSLVLLSPAGAWRSERRIELTATTIRAHLAVTCRSAPHADVVAANPVLRWLMLAGQVAHPGRVAPEFVAAAIRASVAASAVPTLLRVLPQQHLKALPAERDYPLRVVWPTHDRVLPFDEFGVPMLARLPGAELVRLDGVGHVPMSDDPAAVAQLILDVTRAVDSRTGARVGDDA</sequence>
<dbReference type="AlphaFoldDB" id="A0AAW5SAY6"/>
<dbReference type="GO" id="GO:0016787">
    <property type="term" value="F:hydrolase activity"/>
    <property type="evidence" value="ECO:0007669"/>
    <property type="project" value="UniProtKB-KW"/>
</dbReference>
<evidence type="ECO:0000259" key="2">
    <source>
        <dbReference type="Pfam" id="PF12697"/>
    </source>
</evidence>
<name>A0AAW5SAY6_MYCBC</name>
<dbReference type="PANTHER" id="PTHR43798:SF31">
    <property type="entry name" value="AB HYDROLASE SUPERFAMILY PROTEIN YCLE"/>
    <property type="match status" value="1"/>
</dbReference>
<keyword evidence="1 3" id="KW-0378">Hydrolase</keyword>
<dbReference type="Proteomes" id="UP001207588">
    <property type="component" value="Unassembled WGS sequence"/>
</dbReference>
<reference evidence="3" key="1">
    <citation type="submission" date="2020-07" db="EMBL/GenBank/DDBJ databases">
        <authorList>
            <person name="Pettersson B.M.F."/>
            <person name="Behra P.R.K."/>
            <person name="Ramesh M."/>
            <person name="Das S."/>
            <person name="Dasgupta S."/>
            <person name="Kirsebom L.A."/>
        </authorList>
    </citation>
    <scope>NUCLEOTIDE SEQUENCE</scope>
    <source>
        <strain evidence="3">DSM 45439</strain>
    </source>
</reference>
<feature type="domain" description="AB hydrolase-1" evidence="2">
    <location>
        <begin position="54"/>
        <end position="294"/>
    </location>
</feature>
<dbReference type="PANTHER" id="PTHR43798">
    <property type="entry name" value="MONOACYLGLYCEROL LIPASE"/>
    <property type="match status" value="1"/>
</dbReference>
<dbReference type="RefSeq" id="WP_081264585.1">
    <property type="nucleotide sequence ID" value="NZ_JACKTG010000079.1"/>
</dbReference>
<dbReference type="EMBL" id="JACKTG010000079">
    <property type="protein sequence ID" value="MCV6992086.1"/>
    <property type="molecule type" value="Genomic_DNA"/>
</dbReference>
<dbReference type="InterPro" id="IPR050266">
    <property type="entry name" value="AB_hydrolase_sf"/>
</dbReference>
<organism evidence="3 4">
    <name type="scientific">Mycobacterium bouchedurhonense</name>
    <dbReference type="NCBI Taxonomy" id="701041"/>
    <lineage>
        <taxon>Bacteria</taxon>
        <taxon>Bacillati</taxon>
        <taxon>Actinomycetota</taxon>
        <taxon>Actinomycetes</taxon>
        <taxon>Mycobacteriales</taxon>
        <taxon>Mycobacteriaceae</taxon>
        <taxon>Mycobacterium</taxon>
        <taxon>Mycobacterium avium complex (MAC)</taxon>
    </lineage>
</organism>
<protein>
    <submittedName>
        <fullName evidence="3">Alpha/beta hydrolase</fullName>
    </submittedName>
</protein>
<evidence type="ECO:0000313" key="3">
    <source>
        <dbReference type="EMBL" id="MCV6992086.1"/>
    </source>
</evidence>
<dbReference type="Pfam" id="PF12697">
    <property type="entry name" value="Abhydrolase_6"/>
    <property type="match status" value="1"/>
</dbReference>
<evidence type="ECO:0000256" key="1">
    <source>
        <dbReference type="ARBA" id="ARBA00022801"/>
    </source>
</evidence>
<proteinExistence type="predicted"/>
<dbReference type="PROSITE" id="PS51318">
    <property type="entry name" value="TAT"/>
    <property type="match status" value="1"/>
</dbReference>
<dbReference type="PRINTS" id="PR00111">
    <property type="entry name" value="ABHYDROLASE"/>
</dbReference>
<dbReference type="SUPFAM" id="SSF53474">
    <property type="entry name" value="alpha/beta-Hydrolases"/>
    <property type="match status" value="1"/>
</dbReference>
<dbReference type="InterPro" id="IPR006311">
    <property type="entry name" value="TAT_signal"/>
</dbReference>
<gene>
    <name evidence="3" type="ORF">H7I91_22915</name>
</gene>